<gene>
    <name evidence="1" type="ORF">QFC20_006413</name>
</gene>
<sequence length="350" mass="38834">MVGAVQHIEPLFPSPVMHLPVREREARVEDRVGRDNGGRLTARQRDHPDWVGGLSPAKYVYRRIQASIPAGQQMPLLPNSREVLMFFQLSPDPPVVPALPAVSVGNAVIDPQLLLQRAAPQEERIVEAQSDSSSDSESDDEDWFRAPLRGLNEQLNYAIPAIPADYPRPTYPRAASPTPSIAVIDEMELPEIAPRVTKPLPKGKSHAKVAKPKIAMADGSIVAIEWQCPNNGHNKRLGYGVEQPCGKVSWTAYDLMQNVYIDPDQHIGAFWEKRANDYRTLGRIRVHLAMNSHQLGSAINRAMAKRLRQAEQNAIAVLLDSIAVLWYNPGITIKDAMLVSDEYIVSDAMV</sequence>
<protein>
    <submittedName>
        <fullName evidence="1">Uncharacterized protein</fullName>
    </submittedName>
</protein>
<keyword evidence="2" id="KW-1185">Reference proteome</keyword>
<accession>A0ACC2VCA3</accession>
<comment type="caution">
    <text evidence="1">The sequence shown here is derived from an EMBL/GenBank/DDBJ whole genome shotgun (WGS) entry which is preliminary data.</text>
</comment>
<proteinExistence type="predicted"/>
<dbReference type="EMBL" id="JASBWS010000112">
    <property type="protein sequence ID" value="KAJ9096555.1"/>
    <property type="molecule type" value="Genomic_DNA"/>
</dbReference>
<reference evidence="1" key="1">
    <citation type="submission" date="2023-04" db="EMBL/GenBank/DDBJ databases">
        <title>Draft Genome sequencing of Naganishia species isolated from polar environments using Oxford Nanopore Technology.</title>
        <authorList>
            <person name="Leo P."/>
            <person name="Venkateswaran K."/>
        </authorList>
    </citation>
    <scope>NUCLEOTIDE SEQUENCE</scope>
    <source>
        <strain evidence="1">MNA-CCFEE 5262</strain>
    </source>
</reference>
<dbReference type="Proteomes" id="UP001230649">
    <property type="component" value="Unassembled WGS sequence"/>
</dbReference>
<name>A0ACC2VCA3_9TREE</name>
<organism evidence="1 2">
    <name type="scientific">Naganishia adeliensis</name>
    <dbReference type="NCBI Taxonomy" id="92952"/>
    <lineage>
        <taxon>Eukaryota</taxon>
        <taxon>Fungi</taxon>
        <taxon>Dikarya</taxon>
        <taxon>Basidiomycota</taxon>
        <taxon>Agaricomycotina</taxon>
        <taxon>Tremellomycetes</taxon>
        <taxon>Filobasidiales</taxon>
        <taxon>Filobasidiaceae</taxon>
        <taxon>Naganishia</taxon>
    </lineage>
</organism>
<evidence type="ECO:0000313" key="1">
    <source>
        <dbReference type="EMBL" id="KAJ9096555.1"/>
    </source>
</evidence>
<evidence type="ECO:0000313" key="2">
    <source>
        <dbReference type="Proteomes" id="UP001230649"/>
    </source>
</evidence>